<dbReference type="OrthoDB" id="2011418at2759"/>
<comment type="caution">
    <text evidence="2">The sequence shown here is derived from an EMBL/GenBank/DDBJ whole genome shotgun (WGS) entry which is preliminary data.</text>
</comment>
<dbReference type="AlphaFoldDB" id="A0A9Q1JED4"/>
<evidence type="ECO:0000256" key="1">
    <source>
        <dbReference type="SAM" id="MobiDB-lite"/>
    </source>
</evidence>
<dbReference type="Proteomes" id="UP001153076">
    <property type="component" value="Unassembled WGS sequence"/>
</dbReference>
<sequence>MANPILGFGGQEVNPTEMIRIPVHFGDKSKFKTLEEVKASMNKRGWGYTSGSPPSSRPSSSDTPASASKGLVASSSAASPSDEEGINSTSSGSRPSAAAYLHSSTKHRPQNTDRLRIRLQGLARPCGGRRGRPSGLADSPAPWPGPHQSRPSPADAASLFHGPLGPLGASYNAFAAGTLRPPLPPGQRPQPLLSPPRTPLGGLKPQGRPSPRT</sequence>
<feature type="region of interest" description="Disordered" evidence="1">
    <location>
        <begin position="41"/>
        <end position="213"/>
    </location>
</feature>
<name>A0A9Q1JED4_9CARY</name>
<proteinExistence type="predicted"/>
<accession>A0A9Q1JED4</accession>
<reference evidence="2" key="1">
    <citation type="submission" date="2022-04" db="EMBL/GenBank/DDBJ databases">
        <title>Carnegiea gigantea Genome sequencing and assembly v2.</title>
        <authorList>
            <person name="Copetti D."/>
            <person name="Sanderson M.J."/>
            <person name="Burquez A."/>
            <person name="Wojciechowski M.F."/>
        </authorList>
    </citation>
    <scope>NUCLEOTIDE SEQUENCE</scope>
    <source>
        <strain evidence="2">SGP5-SGP5p</strain>
        <tissue evidence="2">Aerial part</tissue>
    </source>
</reference>
<evidence type="ECO:0000313" key="3">
    <source>
        <dbReference type="Proteomes" id="UP001153076"/>
    </source>
</evidence>
<organism evidence="2 3">
    <name type="scientific">Carnegiea gigantea</name>
    <dbReference type="NCBI Taxonomy" id="171969"/>
    <lineage>
        <taxon>Eukaryota</taxon>
        <taxon>Viridiplantae</taxon>
        <taxon>Streptophyta</taxon>
        <taxon>Embryophyta</taxon>
        <taxon>Tracheophyta</taxon>
        <taxon>Spermatophyta</taxon>
        <taxon>Magnoliopsida</taxon>
        <taxon>eudicotyledons</taxon>
        <taxon>Gunneridae</taxon>
        <taxon>Pentapetalae</taxon>
        <taxon>Caryophyllales</taxon>
        <taxon>Cactineae</taxon>
        <taxon>Cactaceae</taxon>
        <taxon>Cactoideae</taxon>
        <taxon>Echinocereeae</taxon>
        <taxon>Carnegiea</taxon>
    </lineage>
</organism>
<keyword evidence="3" id="KW-1185">Reference proteome</keyword>
<protein>
    <submittedName>
        <fullName evidence="2">Uncharacterized protein</fullName>
    </submittedName>
</protein>
<evidence type="ECO:0000313" key="2">
    <source>
        <dbReference type="EMBL" id="KAJ8419882.1"/>
    </source>
</evidence>
<feature type="compositionally biased region" description="Low complexity" evidence="1">
    <location>
        <begin position="50"/>
        <end position="80"/>
    </location>
</feature>
<dbReference type="EMBL" id="JAKOGI010004213">
    <property type="protein sequence ID" value="KAJ8419882.1"/>
    <property type="molecule type" value="Genomic_DNA"/>
</dbReference>
<feature type="compositionally biased region" description="Pro residues" evidence="1">
    <location>
        <begin position="181"/>
        <end position="198"/>
    </location>
</feature>
<gene>
    <name evidence="2" type="ORF">Cgig2_000619</name>
</gene>